<evidence type="ECO:0000256" key="1">
    <source>
        <dbReference type="SAM" id="MobiDB-lite"/>
    </source>
</evidence>
<name>A0A5M6D0G9_9BACT</name>
<dbReference type="EMBL" id="VWOX01000011">
    <property type="protein sequence ID" value="KAA5540977.1"/>
    <property type="molecule type" value="Genomic_DNA"/>
</dbReference>
<gene>
    <name evidence="2" type="ORF">FYK55_18925</name>
</gene>
<reference evidence="2 3" key="1">
    <citation type="submission" date="2019-08" db="EMBL/GenBank/DDBJ databases">
        <authorList>
            <person name="Dhanesh K."/>
            <person name="Kumar G."/>
            <person name="Sasikala C."/>
            <person name="Venkata Ramana C."/>
        </authorList>
    </citation>
    <scope>NUCLEOTIDE SEQUENCE [LARGE SCALE GENOMIC DNA]</scope>
    <source>
        <strain evidence="2 3">JC645</strain>
    </source>
</reference>
<dbReference type="Proteomes" id="UP000324479">
    <property type="component" value="Unassembled WGS sequence"/>
</dbReference>
<dbReference type="Gene3D" id="2.40.50.140">
    <property type="entry name" value="Nucleic acid-binding proteins"/>
    <property type="match status" value="1"/>
</dbReference>
<organism evidence="2 3">
    <name type="scientific">Roseiconus nitratireducens</name>
    <dbReference type="NCBI Taxonomy" id="2605748"/>
    <lineage>
        <taxon>Bacteria</taxon>
        <taxon>Pseudomonadati</taxon>
        <taxon>Planctomycetota</taxon>
        <taxon>Planctomycetia</taxon>
        <taxon>Pirellulales</taxon>
        <taxon>Pirellulaceae</taxon>
        <taxon>Roseiconus</taxon>
    </lineage>
</organism>
<evidence type="ECO:0000313" key="2">
    <source>
        <dbReference type="EMBL" id="KAA5540977.1"/>
    </source>
</evidence>
<sequence length="126" mass="14167">MSDPSVTGVVHLIEETKTYGSKGFRKRLVVLEQDKGSFTNFVPVEFTRDMCDTVDELNEGDEVEVTYRLNGRRWQKDANSEVRFFVNVEAMSFKITGNANPADAMSERVTDANEAFSEAGEEDAPF</sequence>
<comment type="caution">
    <text evidence="2">The sequence shown here is derived from an EMBL/GenBank/DDBJ whole genome shotgun (WGS) entry which is preliminary data.</text>
</comment>
<dbReference type="Pfam" id="PF11325">
    <property type="entry name" value="DUF3127"/>
    <property type="match status" value="1"/>
</dbReference>
<keyword evidence="3" id="KW-1185">Reference proteome</keyword>
<dbReference type="InterPro" id="IPR012340">
    <property type="entry name" value="NA-bd_OB-fold"/>
</dbReference>
<evidence type="ECO:0000313" key="3">
    <source>
        <dbReference type="Proteomes" id="UP000324479"/>
    </source>
</evidence>
<feature type="region of interest" description="Disordered" evidence="1">
    <location>
        <begin position="99"/>
        <end position="126"/>
    </location>
</feature>
<dbReference type="RefSeq" id="WP_150078022.1">
    <property type="nucleotide sequence ID" value="NZ_VWOX01000011.1"/>
</dbReference>
<dbReference type="InterPro" id="IPR021474">
    <property type="entry name" value="DUF3127"/>
</dbReference>
<dbReference type="AlphaFoldDB" id="A0A5M6D0G9"/>
<accession>A0A5M6D0G9</accession>
<dbReference type="SUPFAM" id="SSF50249">
    <property type="entry name" value="Nucleic acid-binding proteins"/>
    <property type="match status" value="1"/>
</dbReference>
<protein>
    <submittedName>
        <fullName evidence="2">DUF3127 domain-containing protein</fullName>
    </submittedName>
</protein>
<proteinExistence type="predicted"/>